<gene>
    <name evidence="2" type="ORF">UFOPK1440_00668</name>
</gene>
<dbReference type="SUPFAM" id="SSF82649">
    <property type="entry name" value="SufE/NifU"/>
    <property type="match status" value="1"/>
</dbReference>
<name>A0A6J6BYS9_9ZZZZ</name>
<dbReference type="GO" id="GO:0051536">
    <property type="term" value="F:iron-sulfur cluster binding"/>
    <property type="evidence" value="ECO:0007669"/>
    <property type="project" value="InterPro"/>
</dbReference>
<dbReference type="GO" id="GO:0016226">
    <property type="term" value="P:iron-sulfur cluster assembly"/>
    <property type="evidence" value="ECO:0007669"/>
    <property type="project" value="InterPro"/>
</dbReference>
<sequence length="149" mass="16216">MMQLDNLYQEVILDHYKNPQNKVLDPNSDAQVHHVNPSCGDEITLGVRLDGDKVLSISWEGVGCSISQASTSIASDLLTGKTLEQARRISEDFLQLMQSKGSIEGDPEVLEDAVALAGVSKYPARIKCALLGWMAFKDASLQAEAKKAK</sequence>
<dbReference type="InterPro" id="IPR002871">
    <property type="entry name" value="NIF_FeS_clus_asmbl_NifU_N"/>
</dbReference>
<dbReference type="Gene3D" id="3.90.1010.10">
    <property type="match status" value="1"/>
</dbReference>
<protein>
    <submittedName>
        <fullName evidence="2">Unannotated protein</fullName>
    </submittedName>
</protein>
<organism evidence="2">
    <name type="scientific">freshwater metagenome</name>
    <dbReference type="NCBI Taxonomy" id="449393"/>
    <lineage>
        <taxon>unclassified sequences</taxon>
        <taxon>metagenomes</taxon>
        <taxon>ecological metagenomes</taxon>
    </lineage>
</organism>
<dbReference type="GO" id="GO:0005506">
    <property type="term" value="F:iron ion binding"/>
    <property type="evidence" value="ECO:0007669"/>
    <property type="project" value="InterPro"/>
</dbReference>
<dbReference type="AlphaFoldDB" id="A0A6J6BYS9"/>
<dbReference type="PANTHER" id="PTHR10093">
    <property type="entry name" value="IRON-SULFUR CLUSTER ASSEMBLY ENZYME NIFU HOMOLOG"/>
    <property type="match status" value="1"/>
</dbReference>
<dbReference type="FunFam" id="3.90.1010.10:FF:000002">
    <property type="entry name" value="Iron-sulfur cluster assembly scaffold protein NifU"/>
    <property type="match status" value="1"/>
</dbReference>
<dbReference type="Pfam" id="PF01592">
    <property type="entry name" value="NifU_N"/>
    <property type="match status" value="1"/>
</dbReference>
<proteinExistence type="predicted"/>
<evidence type="ECO:0000313" key="2">
    <source>
        <dbReference type="EMBL" id="CAB4544242.1"/>
    </source>
</evidence>
<dbReference type="NCBIfam" id="TIGR01994">
    <property type="entry name" value="SUF_scaf_2"/>
    <property type="match status" value="1"/>
</dbReference>
<evidence type="ECO:0000259" key="1">
    <source>
        <dbReference type="Pfam" id="PF01592"/>
    </source>
</evidence>
<dbReference type="CDD" id="cd06664">
    <property type="entry name" value="IscU_like"/>
    <property type="match status" value="1"/>
</dbReference>
<feature type="domain" description="NIF system FeS cluster assembly NifU N-terminal" evidence="1">
    <location>
        <begin position="8"/>
        <end position="128"/>
    </location>
</feature>
<reference evidence="2" key="1">
    <citation type="submission" date="2020-05" db="EMBL/GenBank/DDBJ databases">
        <authorList>
            <person name="Chiriac C."/>
            <person name="Salcher M."/>
            <person name="Ghai R."/>
            <person name="Kavagutti S V."/>
        </authorList>
    </citation>
    <scope>NUCLEOTIDE SEQUENCE</scope>
</reference>
<accession>A0A6J6BYS9</accession>
<dbReference type="EMBL" id="CAEZSP010000028">
    <property type="protein sequence ID" value="CAB4544242.1"/>
    <property type="molecule type" value="Genomic_DNA"/>
</dbReference>